<dbReference type="PANTHER" id="PTHR14146:SF0">
    <property type="entry name" value="EXOCYST COMPLEX COMPONENT 4"/>
    <property type="match status" value="1"/>
</dbReference>
<protein>
    <recommendedName>
        <fullName evidence="4">Exocyst complex component Sec8</fullName>
    </recommendedName>
</protein>
<comment type="similarity">
    <text evidence="4">Belongs to the SEC8 family.</text>
</comment>
<keyword evidence="2 4" id="KW-0268">Exocytosis</keyword>
<proteinExistence type="inferred from homology"/>
<evidence type="ECO:0000256" key="1">
    <source>
        <dbReference type="ARBA" id="ARBA00022448"/>
    </source>
</evidence>
<dbReference type="GO" id="GO:0006612">
    <property type="term" value="P:protein targeting to membrane"/>
    <property type="evidence" value="ECO:0007669"/>
    <property type="project" value="UniProtKB-UniRule"/>
</dbReference>
<feature type="compositionally biased region" description="Polar residues" evidence="5">
    <location>
        <begin position="126"/>
        <end position="136"/>
    </location>
</feature>
<comment type="function">
    <text evidence="4">Component of the exocyst complex involved in the docking of exocytic vesicles with fusion sites on the plasma membrane.</text>
</comment>
<feature type="compositionally biased region" description="Low complexity" evidence="5">
    <location>
        <begin position="150"/>
        <end position="162"/>
    </location>
</feature>
<dbReference type="GO" id="GO:0000145">
    <property type="term" value="C:exocyst"/>
    <property type="evidence" value="ECO:0007669"/>
    <property type="project" value="UniProtKB-UniRule"/>
</dbReference>
<keyword evidence="1 4" id="KW-0813">Transport</keyword>
<dbReference type="STRING" id="764103.G7E406"/>
<evidence type="ECO:0000313" key="9">
    <source>
        <dbReference type="Proteomes" id="UP000009131"/>
    </source>
</evidence>
<dbReference type="GO" id="GO:0090522">
    <property type="term" value="P:vesicle tethering involved in exocytosis"/>
    <property type="evidence" value="ECO:0007669"/>
    <property type="project" value="UniProtKB-UniRule"/>
</dbReference>
<dbReference type="InterPro" id="IPR039682">
    <property type="entry name" value="Sec8/EXOC4"/>
</dbReference>
<feature type="compositionally biased region" description="Low complexity" evidence="5">
    <location>
        <begin position="38"/>
        <end position="53"/>
    </location>
</feature>
<feature type="region of interest" description="Disordered" evidence="5">
    <location>
        <begin position="544"/>
        <end position="564"/>
    </location>
</feature>
<keyword evidence="9" id="KW-1185">Reference proteome</keyword>
<dbReference type="PANTHER" id="PTHR14146">
    <property type="entry name" value="EXOCYST COMPLEX COMPONENT 4"/>
    <property type="match status" value="1"/>
</dbReference>
<dbReference type="InParanoid" id="G7E406"/>
<comment type="caution">
    <text evidence="8">The sequence shown here is derived from an EMBL/GenBank/DDBJ whole genome shotgun (WGS) entry which is preliminary data.</text>
</comment>
<evidence type="ECO:0000256" key="3">
    <source>
        <dbReference type="ARBA" id="ARBA00022927"/>
    </source>
</evidence>
<dbReference type="GO" id="GO:0015031">
    <property type="term" value="P:protein transport"/>
    <property type="evidence" value="ECO:0007669"/>
    <property type="project" value="UniProtKB-KW"/>
</dbReference>
<reference evidence="8 9" key="2">
    <citation type="journal article" date="2012" name="Open Biol.">
        <title>Characteristics of nucleosomes and linker DNA regions on the genome of the basidiomycete Mixia osmundae revealed by mono- and dinucleosome mapping.</title>
        <authorList>
            <person name="Nishida H."/>
            <person name="Kondo S."/>
            <person name="Matsumoto T."/>
            <person name="Suzuki Y."/>
            <person name="Yoshikawa H."/>
            <person name="Taylor T.D."/>
            <person name="Sugiyama J."/>
        </authorList>
    </citation>
    <scope>NUCLEOTIDE SEQUENCE [LARGE SCALE GENOMIC DNA]</scope>
    <source>
        <strain evidence="9">CBS 9802 / IAM 14324 / JCM 22182 / KY 12970</strain>
    </source>
</reference>
<dbReference type="RefSeq" id="XP_014570655.1">
    <property type="nucleotide sequence ID" value="XM_014715169.1"/>
</dbReference>
<dbReference type="InterPro" id="IPR048630">
    <property type="entry name" value="Sec8_M"/>
</dbReference>
<dbReference type="GO" id="GO:0006893">
    <property type="term" value="P:Golgi to plasma membrane transport"/>
    <property type="evidence" value="ECO:0007669"/>
    <property type="project" value="TreeGrafter"/>
</dbReference>
<dbReference type="eggNOG" id="KOG3691">
    <property type="taxonomic scope" value="Eukaryota"/>
</dbReference>
<reference evidence="8 9" key="1">
    <citation type="journal article" date="2011" name="J. Gen. Appl. Microbiol.">
        <title>Draft genome sequencing of the enigmatic basidiomycete Mixia osmundae.</title>
        <authorList>
            <person name="Nishida H."/>
            <person name="Nagatsuka Y."/>
            <person name="Sugiyama J."/>
        </authorList>
    </citation>
    <scope>NUCLEOTIDE SEQUENCE [LARGE SCALE GENOMIC DNA]</scope>
    <source>
        <strain evidence="9">CBS 9802 / IAM 14324 / JCM 22182 / KY 12970</strain>
    </source>
</reference>
<feature type="compositionally biased region" description="Basic and acidic residues" evidence="5">
    <location>
        <begin position="76"/>
        <end position="89"/>
    </location>
</feature>
<gene>
    <name evidence="8" type="primary">Mo04244</name>
    <name evidence="8" type="ORF">E5Q_04244</name>
</gene>
<feature type="region of interest" description="Disordered" evidence="5">
    <location>
        <begin position="1"/>
        <end position="211"/>
    </location>
</feature>
<accession>G7E406</accession>
<evidence type="ECO:0000259" key="7">
    <source>
        <dbReference type="Pfam" id="PF20652"/>
    </source>
</evidence>
<dbReference type="FunCoup" id="G7E406">
    <property type="interactions" value="22"/>
</dbReference>
<feature type="domain" description="Exocyst complex component Sec8 N-terminal" evidence="6">
    <location>
        <begin position="275"/>
        <end position="418"/>
    </location>
</feature>
<sequence length="1311" mass="144243">MQPARPQRSDRRTVESYAADLNRPNPPAVAPLRPKPKSPSARSPPAASFQQASGFADFDGYSLSPVNGADGAYAHSQDRRGDYSREGLSERPPAGRNGLLANDARSRVTGKSRALAAALGYDQPVPQLQPSAQTRGNGALAVPRRRRGSGDSASSASSTGSAEPSFARTTLQQQAGDISASIELSRSRSNARQPRPPQVPTRTASQNQKSVQDVLSAFSAAGQRNRAKEQAVATGYDSVRANVTARKAARPRRGTDAQAQPPDRALRADPAFADIERVMHRIHNDWPVLLPNDQTDAFDPVTLALELIDDSTQGRRMRLDAFAELQNDVANATKQHIQKHYRALDASVTAYNGMSSGLNSAQREVGGLRSTLRAVKEALGSRRTELAALESRRTELAEMERILDSIDQIKAVPDKLETLMSEKRFLAASVLLVRSLRLINKPELAEIGAIADLRAYLIAQETALLEILVDELHAHLYLKSFYCESRWRIYQRGQTALPPIDGSDTRDLVDKTNVPGSTPSLRVYLRTLSMQTSYDPVLEAGADLEEATSAEPSSPHERDNQRANPETDSFAYIEMLLESANSLGKLSNAIDAVCQRTPQEIYSLVDATIDEVGERTTPAPAAGQAGRPSSGLYIAINDAKSTTLPKSQARLRTSLLRLGAADGIAAEANAETLRDLFWTLYSKLDAAVQGFRVAYEVCLRINQRRGLNSSNGVRDGLLQALLDVWKPVQTEVRALLNDYLTGDEQATVSSRFPMQTINEILRAGRYARNASKPLYRSKDSDGKERAKELKAHEDSLMRALRASVPGLVTSLNEATSTAVTSAGDERYGFKRIGETHRILLRPDAFNVSILFGPTLAFLDRIREVLPDARELSGTSREVGATEFGGFLDDFVEKTFLPQLEEKVLAVFNHAVNGSDAFQDAFGVSEIPIYKSVISVVGLISNLCAMLRNTPFHRDRYSDLIISVIVQYYQCCEARFKETVSSDSLIARGPSKLKTSAMWTSKDALATVINRLRTTAGDDAQKSQLLQEELRLHLQYKGTSTGDQLDYVPVKKAKSMSTLYASLDWFREQIKSMQGDKSGPESDTSNALPFSKDYATRFDALLKTYRKSSEYILAALRTELRVRCLCFLDRSAREGNYQLDSASFEPDLDIIELNSELTQFDDALRSALAPAERSYLMDGLPLYIDSVLVYNVRYVRSINSHGLAKIMRNILALQQNLKNLGDRPLDVNFDSSRAFWQMLNTTATSDVANSAELFVARLRSSKTIPYDVDSLKALLALTCGLDPATADTTTALPDKRKAYGDALLELYSLGEW</sequence>
<name>G7E406_MIXOS</name>
<dbReference type="Proteomes" id="UP000009131">
    <property type="component" value="Unassembled WGS sequence"/>
</dbReference>
<organism evidence="8 9">
    <name type="scientific">Mixia osmundae (strain CBS 9802 / IAM 14324 / JCM 22182 / KY 12970)</name>
    <dbReference type="NCBI Taxonomy" id="764103"/>
    <lineage>
        <taxon>Eukaryota</taxon>
        <taxon>Fungi</taxon>
        <taxon>Dikarya</taxon>
        <taxon>Basidiomycota</taxon>
        <taxon>Pucciniomycotina</taxon>
        <taxon>Mixiomycetes</taxon>
        <taxon>Mixiales</taxon>
        <taxon>Mixiaceae</taxon>
        <taxon>Mixia</taxon>
    </lineage>
</organism>
<evidence type="ECO:0000256" key="5">
    <source>
        <dbReference type="SAM" id="MobiDB-lite"/>
    </source>
</evidence>
<feature type="domain" description="Exocyst complex component Sec8 middle helical bundle" evidence="7">
    <location>
        <begin position="564"/>
        <end position="855"/>
    </location>
</feature>
<dbReference type="OMA" id="WYKAIVT"/>
<evidence type="ECO:0000313" key="8">
    <source>
        <dbReference type="EMBL" id="GAA97566.1"/>
    </source>
</evidence>
<keyword evidence="3 4" id="KW-0653">Protein transport</keyword>
<dbReference type="HOGENOM" id="CLU_004025_1_0_1"/>
<evidence type="ECO:0000259" key="6">
    <source>
        <dbReference type="Pfam" id="PF04048"/>
    </source>
</evidence>
<evidence type="ECO:0000256" key="4">
    <source>
        <dbReference type="RuleBase" id="RU367079"/>
    </source>
</evidence>
<feature type="compositionally biased region" description="Polar residues" evidence="5">
    <location>
        <begin position="167"/>
        <end position="191"/>
    </location>
</feature>
<dbReference type="EMBL" id="BABT02000126">
    <property type="protein sequence ID" value="GAA97566.1"/>
    <property type="molecule type" value="Genomic_DNA"/>
</dbReference>
<evidence type="ECO:0000256" key="2">
    <source>
        <dbReference type="ARBA" id="ARBA00022483"/>
    </source>
</evidence>
<dbReference type="InterPro" id="IPR007191">
    <property type="entry name" value="Sec8_exocyst_N"/>
</dbReference>
<dbReference type="GO" id="GO:0006904">
    <property type="term" value="P:vesicle docking involved in exocytosis"/>
    <property type="evidence" value="ECO:0007669"/>
    <property type="project" value="InterPro"/>
</dbReference>
<dbReference type="Pfam" id="PF20652">
    <property type="entry name" value="Sec8_C"/>
    <property type="match status" value="1"/>
</dbReference>
<dbReference type="Pfam" id="PF04048">
    <property type="entry name" value="Sec8_N"/>
    <property type="match status" value="1"/>
</dbReference>
<dbReference type="OrthoDB" id="272977at2759"/>